<evidence type="ECO:0000256" key="6">
    <source>
        <dbReference type="ARBA" id="ARBA00023136"/>
    </source>
</evidence>
<feature type="transmembrane region" description="Helical" evidence="7">
    <location>
        <begin position="233"/>
        <end position="253"/>
    </location>
</feature>
<evidence type="ECO:0000256" key="1">
    <source>
        <dbReference type="ARBA" id="ARBA00004141"/>
    </source>
</evidence>
<dbReference type="AlphaFoldDB" id="A0A819AE53"/>
<dbReference type="PANTHER" id="PTHR32468">
    <property type="entry name" value="CATION/H + ANTIPORTER"/>
    <property type="match status" value="1"/>
</dbReference>
<dbReference type="GO" id="GO:1902600">
    <property type="term" value="P:proton transmembrane transport"/>
    <property type="evidence" value="ECO:0007669"/>
    <property type="project" value="InterPro"/>
</dbReference>
<feature type="domain" description="Cation/H+ exchanger transmembrane" evidence="8">
    <location>
        <begin position="22"/>
        <end position="199"/>
    </location>
</feature>
<name>A0A819AE53_9BILA</name>
<evidence type="ECO:0000256" key="7">
    <source>
        <dbReference type="SAM" id="Phobius"/>
    </source>
</evidence>
<keyword evidence="5" id="KW-0406">Ion transport</keyword>
<gene>
    <name evidence="9" type="ORF">JBS370_LOCUS14489</name>
</gene>
<keyword evidence="3 7" id="KW-0812">Transmembrane</keyword>
<proteinExistence type="predicted"/>
<feature type="transmembrane region" description="Helical" evidence="7">
    <location>
        <begin position="12"/>
        <end position="31"/>
    </location>
</feature>
<evidence type="ECO:0000256" key="4">
    <source>
        <dbReference type="ARBA" id="ARBA00022989"/>
    </source>
</evidence>
<dbReference type="PANTHER" id="PTHR32468:SF0">
    <property type="entry name" value="K(+)_H(+) ANTIPORTER 1"/>
    <property type="match status" value="1"/>
</dbReference>
<feature type="transmembrane region" description="Helical" evidence="7">
    <location>
        <begin position="75"/>
        <end position="95"/>
    </location>
</feature>
<evidence type="ECO:0000256" key="5">
    <source>
        <dbReference type="ARBA" id="ARBA00023065"/>
    </source>
</evidence>
<keyword evidence="2" id="KW-0813">Transport</keyword>
<comment type="caution">
    <text evidence="9">The sequence shown here is derived from an EMBL/GenBank/DDBJ whole genome shotgun (WGS) entry which is preliminary data.</text>
</comment>
<dbReference type="InterPro" id="IPR050794">
    <property type="entry name" value="CPA2_transporter"/>
</dbReference>
<keyword evidence="4 7" id="KW-1133">Transmembrane helix</keyword>
<sequence>MVVLFEDPRELPLATFLMQVFITLVVCKILAKLLSYIRQPQVIGQIIAGILFGPSILGHVRGWSEAIWPESSLPAFQLIANLGLLFFMFFLGLELDLDQIKNSWKTTIPIACASIIFPVGIGCAVALWFYDMNSNFQSNKIAFILFVASGFGFSAFPVLATLLNSNGLLNKPIGVQTISLAAVEDISVWVILAIASAFSSGDSALHGIHAFFGAFMSGLCLPRKGELTNFLGLRIELIIVEFFLPLYFANSGLRTRLDLLTTGQSWWTLVVLIFLASIAKILPVALMSKLCTKKSWSYCSSMGVLMNTRGIVQLVVLNIGVELKVISPIIFAIFVLMATVLTFLTSPIVYLLYRRGVDKEKLSSNDVIEELDAVREDRKNMVEYESAIYTISNGSVIDNELNSPKDNSNTNRDQSAVIDNIVKMPIYPRRTVNMTRF</sequence>
<evidence type="ECO:0000256" key="2">
    <source>
        <dbReference type="ARBA" id="ARBA00022448"/>
    </source>
</evidence>
<dbReference type="Proteomes" id="UP000663836">
    <property type="component" value="Unassembled WGS sequence"/>
</dbReference>
<evidence type="ECO:0000256" key="3">
    <source>
        <dbReference type="ARBA" id="ARBA00022692"/>
    </source>
</evidence>
<comment type="subcellular location">
    <subcellularLocation>
        <location evidence="1">Membrane</location>
        <topology evidence="1">Multi-pass membrane protein</topology>
    </subcellularLocation>
</comment>
<feature type="transmembrane region" description="Helical" evidence="7">
    <location>
        <begin position="298"/>
        <end position="319"/>
    </location>
</feature>
<evidence type="ECO:0000259" key="8">
    <source>
        <dbReference type="Pfam" id="PF00999"/>
    </source>
</evidence>
<dbReference type="InterPro" id="IPR006153">
    <property type="entry name" value="Cation/H_exchanger_TM"/>
</dbReference>
<reference evidence="9" key="1">
    <citation type="submission" date="2021-02" db="EMBL/GenBank/DDBJ databases">
        <authorList>
            <person name="Nowell W R."/>
        </authorList>
    </citation>
    <scope>NUCLEOTIDE SEQUENCE</scope>
</reference>
<protein>
    <recommendedName>
        <fullName evidence="8">Cation/H+ exchanger transmembrane domain-containing protein</fullName>
    </recommendedName>
</protein>
<organism evidence="9 10">
    <name type="scientific">Rotaria sordida</name>
    <dbReference type="NCBI Taxonomy" id="392033"/>
    <lineage>
        <taxon>Eukaryota</taxon>
        <taxon>Metazoa</taxon>
        <taxon>Spiralia</taxon>
        <taxon>Gnathifera</taxon>
        <taxon>Rotifera</taxon>
        <taxon>Eurotatoria</taxon>
        <taxon>Bdelloidea</taxon>
        <taxon>Philodinida</taxon>
        <taxon>Philodinidae</taxon>
        <taxon>Rotaria</taxon>
    </lineage>
</organism>
<dbReference type="EMBL" id="CAJOBD010001308">
    <property type="protein sequence ID" value="CAF3786279.1"/>
    <property type="molecule type" value="Genomic_DNA"/>
</dbReference>
<feature type="transmembrane region" description="Helical" evidence="7">
    <location>
        <begin position="325"/>
        <end position="353"/>
    </location>
</feature>
<dbReference type="InterPro" id="IPR038770">
    <property type="entry name" value="Na+/solute_symporter_sf"/>
</dbReference>
<feature type="transmembrane region" description="Helical" evidence="7">
    <location>
        <begin position="141"/>
        <end position="163"/>
    </location>
</feature>
<dbReference type="Gene3D" id="1.20.1530.20">
    <property type="match status" value="2"/>
</dbReference>
<feature type="domain" description="Cation/H+ exchanger transmembrane" evidence="8">
    <location>
        <begin position="205"/>
        <end position="348"/>
    </location>
</feature>
<feature type="transmembrane region" description="Helical" evidence="7">
    <location>
        <begin position="107"/>
        <end position="129"/>
    </location>
</feature>
<evidence type="ECO:0000313" key="10">
    <source>
        <dbReference type="Proteomes" id="UP000663836"/>
    </source>
</evidence>
<keyword evidence="6 7" id="KW-0472">Membrane</keyword>
<feature type="transmembrane region" description="Helical" evidence="7">
    <location>
        <begin position="43"/>
        <end position="63"/>
    </location>
</feature>
<dbReference type="GO" id="GO:0016020">
    <property type="term" value="C:membrane"/>
    <property type="evidence" value="ECO:0007669"/>
    <property type="project" value="UniProtKB-SubCell"/>
</dbReference>
<accession>A0A819AE53</accession>
<evidence type="ECO:0000313" key="9">
    <source>
        <dbReference type="EMBL" id="CAF3786279.1"/>
    </source>
</evidence>
<dbReference type="GO" id="GO:0015297">
    <property type="term" value="F:antiporter activity"/>
    <property type="evidence" value="ECO:0007669"/>
    <property type="project" value="InterPro"/>
</dbReference>
<feature type="transmembrane region" description="Helical" evidence="7">
    <location>
        <begin position="265"/>
        <end position="286"/>
    </location>
</feature>
<dbReference type="Pfam" id="PF00999">
    <property type="entry name" value="Na_H_Exchanger"/>
    <property type="match status" value="2"/>
</dbReference>